<evidence type="ECO:0000313" key="2">
    <source>
        <dbReference type="Proteomes" id="UP000004088"/>
    </source>
</evidence>
<proteinExistence type="predicted"/>
<evidence type="ECO:0000313" key="1">
    <source>
        <dbReference type="EMBL" id="EGC16593.1"/>
    </source>
</evidence>
<keyword evidence="2" id="KW-1185">Reference proteome</keyword>
<dbReference type="RefSeq" id="WP_003783982.1">
    <property type="nucleotide sequence ID" value="NZ_GL870929.1"/>
</dbReference>
<protein>
    <recommendedName>
        <fullName evidence="3">DUF4878 domain-containing protein</fullName>
    </recommendedName>
</protein>
<gene>
    <name evidence="1" type="ORF">HMPREF9098_1963</name>
</gene>
<accession>F0F1H8</accession>
<dbReference type="EMBL" id="AEWV01000040">
    <property type="protein sequence ID" value="EGC16593.1"/>
    <property type="molecule type" value="Genomic_DNA"/>
</dbReference>
<dbReference type="HOGENOM" id="CLU_2246352_0_0_4"/>
<comment type="caution">
    <text evidence="1">The sequence shown here is derived from an EMBL/GenBank/DDBJ whole genome shotgun (WGS) entry which is preliminary data.</text>
</comment>
<sequence>MGNIKSLLFVLAVGYGLYVFGAKGNFTLIPPSEKAVMQAVAADKMQRFRDYDVTLQKKCTRVGGGMVQDGVYSCDIEVVNKHNAAQLRTEHIILVKQKNRWVLR</sequence>
<evidence type="ECO:0008006" key="3">
    <source>
        <dbReference type="Google" id="ProtNLM"/>
    </source>
</evidence>
<dbReference type="STRING" id="888741.HMPREF9098_1963"/>
<organism evidence="1 2">
    <name type="scientific">Kingella denitrificans ATCC 33394</name>
    <dbReference type="NCBI Taxonomy" id="888741"/>
    <lineage>
        <taxon>Bacteria</taxon>
        <taxon>Pseudomonadati</taxon>
        <taxon>Pseudomonadota</taxon>
        <taxon>Betaproteobacteria</taxon>
        <taxon>Neisseriales</taxon>
        <taxon>Neisseriaceae</taxon>
        <taxon>Kingella</taxon>
    </lineage>
</organism>
<name>F0F1H8_9NEIS</name>
<dbReference type="AlphaFoldDB" id="F0F1H8"/>
<dbReference type="Proteomes" id="UP000004088">
    <property type="component" value="Unassembled WGS sequence"/>
</dbReference>
<reference evidence="1 2" key="1">
    <citation type="submission" date="2011-01" db="EMBL/GenBank/DDBJ databases">
        <authorList>
            <person name="Muzny D."/>
            <person name="Qin X."/>
            <person name="Deng J."/>
            <person name="Jiang H."/>
            <person name="Liu Y."/>
            <person name="Qu J."/>
            <person name="Song X.-Z."/>
            <person name="Zhang L."/>
            <person name="Thornton R."/>
            <person name="Coyle M."/>
            <person name="Francisco L."/>
            <person name="Jackson L."/>
            <person name="Javaid M."/>
            <person name="Korchina V."/>
            <person name="Kovar C."/>
            <person name="Mata R."/>
            <person name="Mathew T."/>
            <person name="Ngo R."/>
            <person name="Nguyen L."/>
            <person name="Nguyen N."/>
            <person name="Okwuonu G."/>
            <person name="Ongeri F."/>
            <person name="Pham C."/>
            <person name="Simmons D."/>
            <person name="Wilczek-Boney K."/>
            <person name="Hale W."/>
            <person name="Jakkamsetti A."/>
            <person name="Pham P."/>
            <person name="Ruth R."/>
            <person name="San Lucas F."/>
            <person name="Warren J."/>
            <person name="Zhang J."/>
            <person name="Zhao Z."/>
            <person name="Zhou C."/>
            <person name="Zhu D."/>
            <person name="Lee S."/>
            <person name="Bess C."/>
            <person name="Blankenburg K."/>
            <person name="Forbes L."/>
            <person name="Fu Q."/>
            <person name="Gubbala S."/>
            <person name="Hirani K."/>
            <person name="Jayaseelan J.C."/>
            <person name="Lara F."/>
            <person name="Munidasa M."/>
            <person name="Palculict T."/>
            <person name="Patil S."/>
            <person name="Pu L.-L."/>
            <person name="Saada N."/>
            <person name="Tang L."/>
            <person name="Weissenberger G."/>
            <person name="Zhu Y."/>
            <person name="Hemphill L."/>
            <person name="Shang Y."/>
            <person name="Youmans B."/>
            <person name="Ayvaz T."/>
            <person name="Ross M."/>
            <person name="Santibanez J."/>
            <person name="Aqrawi P."/>
            <person name="Gross S."/>
            <person name="Joshi V."/>
            <person name="Fowler G."/>
            <person name="Nazareth L."/>
            <person name="Reid J."/>
            <person name="Worley K."/>
            <person name="Petrosino J."/>
            <person name="Highlander S."/>
            <person name="Gibbs R."/>
        </authorList>
    </citation>
    <scope>NUCLEOTIDE SEQUENCE [LARGE SCALE GENOMIC DNA]</scope>
    <source>
        <strain evidence="1 2">ATCC 33394</strain>
    </source>
</reference>